<dbReference type="RefSeq" id="WP_125651343.1">
    <property type="nucleotide sequence ID" value="NZ_JBHTOH010000075.1"/>
</dbReference>
<organism evidence="1 2">
    <name type="scientific">Lapidilactobacillus gannanensis</name>
    <dbReference type="NCBI Taxonomy" id="2486002"/>
    <lineage>
        <taxon>Bacteria</taxon>
        <taxon>Bacillati</taxon>
        <taxon>Bacillota</taxon>
        <taxon>Bacilli</taxon>
        <taxon>Lactobacillales</taxon>
        <taxon>Lactobacillaceae</taxon>
        <taxon>Lapidilactobacillus</taxon>
    </lineage>
</organism>
<dbReference type="Proteomes" id="UP001597191">
    <property type="component" value="Unassembled WGS sequence"/>
</dbReference>
<sequence length="172" mass="18792">MTVLNLTTFKLVGKVALATDMDPNGSFYSFSQELEASEQMALLDEQLMASAGQSNRLGLAIFGPEASQYWYGVQVPTNIVTPTGWTSYQVPAGPAFVLTQAQPQYLAQVGVNYKMDQVYDAAAKAKVALPDSLGHAQLPFFVEKMTFKTNLDELTSQSYAIYQSPEMAALED</sequence>
<name>A0ABW4BNU4_9LACO</name>
<gene>
    <name evidence="1" type="ORF">ACFQ4R_07570</name>
</gene>
<protein>
    <submittedName>
        <fullName evidence="1">Uncharacterized protein</fullName>
    </submittedName>
</protein>
<comment type="caution">
    <text evidence="1">The sequence shown here is derived from an EMBL/GenBank/DDBJ whole genome shotgun (WGS) entry which is preliminary data.</text>
</comment>
<accession>A0ABW4BNU4</accession>
<reference evidence="2" key="1">
    <citation type="journal article" date="2019" name="Int. J. Syst. Evol. Microbiol.">
        <title>The Global Catalogue of Microorganisms (GCM) 10K type strain sequencing project: providing services to taxonomists for standard genome sequencing and annotation.</title>
        <authorList>
            <consortium name="The Broad Institute Genomics Platform"/>
            <consortium name="The Broad Institute Genome Sequencing Center for Infectious Disease"/>
            <person name="Wu L."/>
            <person name="Ma J."/>
        </authorList>
    </citation>
    <scope>NUCLEOTIDE SEQUENCE [LARGE SCALE GENOMIC DNA]</scope>
    <source>
        <strain evidence="2">CCM 8937</strain>
    </source>
</reference>
<evidence type="ECO:0000313" key="1">
    <source>
        <dbReference type="EMBL" id="MFD1411441.1"/>
    </source>
</evidence>
<proteinExistence type="predicted"/>
<keyword evidence="2" id="KW-1185">Reference proteome</keyword>
<dbReference type="EMBL" id="JBHTOH010000075">
    <property type="protein sequence ID" value="MFD1411441.1"/>
    <property type="molecule type" value="Genomic_DNA"/>
</dbReference>
<evidence type="ECO:0000313" key="2">
    <source>
        <dbReference type="Proteomes" id="UP001597191"/>
    </source>
</evidence>